<comment type="caution">
    <text evidence="2">The sequence shown here is derived from an EMBL/GenBank/DDBJ whole genome shotgun (WGS) entry which is preliminary data.</text>
</comment>
<accession>A0ABT8K763</accession>
<reference evidence="2" key="1">
    <citation type="submission" date="2023-06" db="EMBL/GenBank/DDBJ databases">
        <title>MT1 and MT2 Draft Genomes of Novel Species.</title>
        <authorList>
            <person name="Venkateswaran K."/>
        </authorList>
    </citation>
    <scope>NUCLEOTIDE SEQUENCE</scope>
    <source>
        <strain evidence="2">F6_8S_P_1B</strain>
    </source>
</reference>
<keyword evidence="1" id="KW-1133">Transmembrane helix</keyword>
<evidence type="ECO:0008006" key="4">
    <source>
        <dbReference type="Google" id="ProtNLM"/>
    </source>
</evidence>
<feature type="transmembrane region" description="Helical" evidence="1">
    <location>
        <begin position="20"/>
        <end position="41"/>
    </location>
</feature>
<evidence type="ECO:0000313" key="2">
    <source>
        <dbReference type="EMBL" id="MDN4613305.1"/>
    </source>
</evidence>
<evidence type="ECO:0000256" key="1">
    <source>
        <dbReference type="SAM" id="Phobius"/>
    </source>
</evidence>
<organism evidence="2 3">
    <name type="scientific">Leifsonia williamsii</name>
    <dbReference type="NCBI Taxonomy" id="3035919"/>
    <lineage>
        <taxon>Bacteria</taxon>
        <taxon>Bacillati</taxon>
        <taxon>Actinomycetota</taxon>
        <taxon>Actinomycetes</taxon>
        <taxon>Micrococcales</taxon>
        <taxon>Microbacteriaceae</taxon>
        <taxon>Leifsonia</taxon>
    </lineage>
</organism>
<sequence>MTSTLDTTPGPSERARNRRFGLTFTIAMVAYGVVLVVSIVWGDLDGTSPWRFAWALAPVVPVAAAAALLIRYVVRSDEYEQIRTFKALGVGFVVAMLLAVVAGFLGIAGLDIPGLGWWLYSGGMLGWLAATIAMPRR</sequence>
<keyword evidence="3" id="KW-1185">Reference proteome</keyword>
<keyword evidence="1" id="KW-0812">Transmembrane</keyword>
<dbReference type="Proteomes" id="UP001174208">
    <property type="component" value="Unassembled WGS sequence"/>
</dbReference>
<feature type="transmembrane region" description="Helical" evidence="1">
    <location>
        <begin position="86"/>
        <end position="109"/>
    </location>
</feature>
<dbReference type="RefSeq" id="WP_301212790.1">
    <property type="nucleotide sequence ID" value="NZ_JAROCF010000001.1"/>
</dbReference>
<feature type="transmembrane region" description="Helical" evidence="1">
    <location>
        <begin position="115"/>
        <end position="134"/>
    </location>
</feature>
<feature type="transmembrane region" description="Helical" evidence="1">
    <location>
        <begin position="53"/>
        <end position="74"/>
    </location>
</feature>
<protein>
    <recommendedName>
        <fullName evidence="4">Transmembrane protein</fullName>
    </recommendedName>
</protein>
<gene>
    <name evidence="2" type="ORF">P5G50_02465</name>
</gene>
<keyword evidence="1" id="KW-0472">Membrane</keyword>
<proteinExistence type="predicted"/>
<name>A0ABT8K763_9MICO</name>
<evidence type="ECO:0000313" key="3">
    <source>
        <dbReference type="Proteomes" id="UP001174208"/>
    </source>
</evidence>
<dbReference type="EMBL" id="JAROCF010000001">
    <property type="protein sequence ID" value="MDN4613305.1"/>
    <property type="molecule type" value="Genomic_DNA"/>
</dbReference>